<evidence type="ECO:0008006" key="4">
    <source>
        <dbReference type="Google" id="ProtNLM"/>
    </source>
</evidence>
<reference evidence="3" key="1">
    <citation type="submission" date="2022-10" db="EMBL/GenBank/DDBJ databases">
        <title>The complete genomes of actinobacterial strains from the NBC collection.</title>
        <authorList>
            <person name="Joergensen T.S."/>
            <person name="Alvarez Arevalo M."/>
            <person name="Sterndorff E.B."/>
            <person name="Faurdal D."/>
            <person name="Vuksanovic O."/>
            <person name="Mourched A.-S."/>
            <person name="Charusanti P."/>
            <person name="Shaw S."/>
            <person name="Blin K."/>
            <person name="Weber T."/>
        </authorList>
    </citation>
    <scope>NUCLEOTIDE SEQUENCE</scope>
    <source>
        <strain evidence="3">NBC_01393</strain>
    </source>
</reference>
<keyword evidence="2" id="KW-0812">Transmembrane</keyword>
<feature type="compositionally biased region" description="Low complexity" evidence="1">
    <location>
        <begin position="1"/>
        <end position="16"/>
    </location>
</feature>
<feature type="transmembrane region" description="Helical" evidence="2">
    <location>
        <begin position="42"/>
        <end position="62"/>
    </location>
</feature>
<feature type="compositionally biased region" description="Low complexity" evidence="1">
    <location>
        <begin position="124"/>
        <end position="134"/>
    </location>
</feature>
<organism evidence="3">
    <name type="scientific">Streptomyces sp. NBC_01393</name>
    <dbReference type="NCBI Taxonomy" id="2903851"/>
    <lineage>
        <taxon>Bacteria</taxon>
        <taxon>Bacillati</taxon>
        <taxon>Actinomycetota</taxon>
        <taxon>Actinomycetes</taxon>
        <taxon>Kitasatosporales</taxon>
        <taxon>Streptomycetaceae</taxon>
        <taxon>Streptomyces</taxon>
    </lineage>
</organism>
<accession>A0AAU3HQ22</accession>
<keyword evidence="2" id="KW-0472">Membrane</keyword>
<feature type="region of interest" description="Disordered" evidence="1">
    <location>
        <begin position="88"/>
        <end position="134"/>
    </location>
</feature>
<protein>
    <recommendedName>
        <fullName evidence="4">PepSY domain-containing protein</fullName>
    </recommendedName>
</protein>
<feature type="region of interest" description="Disordered" evidence="1">
    <location>
        <begin position="1"/>
        <end position="39"/>
    </location>
</feature>
<sequence length="198" mass="20157">MSESVGGQEPQEPQGQPDEDGPGTTGTKPAGRRLPGGRRARWAVAGAAAVVVIGGGVAAAAIHHHEEDGRGEHKMVPAGVHEWRDGFRAEPEVRDGHDGLRQRDGRIRDGEGGSRGEDGRELSAGEAPAPLPSLSAADAVDKATSAVKDGKVESLAPVTEQGGGRAWRIVVVGPDGVRHVVTVDGTGGTVTGNTVLGG</sequence>
<dbReference type="AlphaFoldDB" id="A0AAU3HQ22"/>
<evidence type="ECO:0000256" key="2">
    <source>
        <dbReference type="SAM" id="Phobius"/>
    </source>
</evidence>
<gene>
    <name evidence="3" type="ORF">OG699_06500</name>
</gene>
<evidence type="ECO:0000256" key="1">
    <source>
        <dbReference type="SAM" id="MobiDB-lite"/>
    </source>
</evidence>
<name>A0AAU3HQ22_9ACTN</name>
<proteinExistence type="predicted"/>
<evidence type="ECO:0000313" key="3">
    <source>
        <dbReference type="EMBL" id="WTZ07682.1"/>
    </source>
</evidence>
<keyword evidence="2" id="KW-1133">Transmembrane helix</keyword>
<dbReference type="EMBL" id="CP109546">
    <property type="protein sequence ID" value="WTZ07682.1"/>
    <property type="molecule type" value="Genomic_DNA"/>
</dbReference>
<feature type="compositionally biased region" description="Basic and acidic residues" evidence="1">
    <location>
        <begin position="88"/>
        <end position="123"/>
    </location>
</feature>